<feature type="compositionally biased region" description="Basic residues" evidence="1">
    <location>
        <begin position="110"/>
        <end position="119"/>
    </location>
</feature>
<gene>
    <name evidence="2" type="primary">B1101E07.128</name>
</gene>
<name>Q69IV3_ORYSJ</name>
<feature type="region of interest" description="Disordered" evidence="1">
    <location>
        <begin position="166"/>
        <end position="194"/>
    </location>
</feature>
<evidence type="ECO:0008006" key="3">
    <source>
        <dbReference type="Google" id="ProtNLM"/>
    </source>
</evidence>
<evidence type="ECO:0000256" key="1">
    <source>
        <dbReference type="SAM" id="MobiDB-lite"/>
    </source>
</evidence>
<feature type="region of interest" description="Disordered" evidence="1">
    <location>
        <begin position="1"/>
        <end position="127"/>
    </location>
</feature>
<dbReference type="EMBL" id="AP006482">
    <property type="protein sequence ID" value="BAD32094.1"/>
    <property type="molecule type" value="Genomic_DNA"/>
</dbReference>
<sequence length="194" mass="20871">MDSPATPTDFSPLLSLAPRNESCYTKGDDLAGARRLGRTFGGHLRVEDDDANSPVQRTTTDDDERRPAASLCGGGDSVDGGGGSPPTGDGGEWGGRASTPPCAPNGGDVRRRRRCKRRREAAVRRPATAAVWVARRRHYEARESSGDGAKEIGRLGDAIYRLGLKRSDSNREDLSRKNRGLVGEINSKTNSIPR</sequence>
<feature type="compositionally biased region" description="Gly residues" evidence="1">
    <location>
        <begin position="72"/>
        <end position="94"/>
    </location>
</feature>
<proteinExistence type="predicted"/>
<dbReference type="AlphaFoldDB" id="Q69IV3"/>
<feature type="compositionally biased region" description="Basic and acidic residues" evidence="1">
    <location>
        <begin position="166"/>
        <end position="176"/>
    </location>
</feature>
<accession>Q69IV3</accession>
<reference evidence="2" key="1">
    <citation type="journal article" date="2004" name="Plant Cell">
        <title>Composition and structure of the centromeric region of rice chromosome 8.</title>
        <authorList>
            <person name="Wu J."/>
            <person name="Yamagata H."/>
            <person name="Hayashi-Tsugane M."/>
            <person name="Hijishita S."/>
            <person name="Fujisawa M."/>
            <person name="Shibata M."/>
            <person name="Itoh Y."/>
            <person name="Nakamura M."/>
            <person name="Sakaguchi M."/>
            <person name="Yoshihara R."/>
            <person name="Kobayashi H."/>
            <person name="Itoh K."/>
            <person name="Karasawa W."/>
            <person name="Yamamoto M."/>
            <person name="Saji S."/>
            <person name="Katagiri S."/>
            <person name="Kanamori H."/>
            <person name="Namiki N."/>
            <person name="Katayose Y."/>
            <person name="Matsumoto T."/>
            <person name="Sasaki T."/>
        </authorList>
    </citation>
    <scope>NUCLEOTIDE SEQUENCE</scope>
</reference>
<protein>
    <recommendedName>
        <fullName evidence="3">DUF834 domain-containing protein</fullName>
    </recommendedName>
</protein>
<evidence type="ECO:0000313" key="2">
    <source>
        <dbReference type="EMBL" id="BAD32094.1"/>
    </source>
</evidence>
<organism evidence="2">
    <name type="scientific">Oryza sativa subsp. japonica</name>
    <name type="common">Rice</name>
    <dbReference type="NCBI Taxonomy" id="39947"/>
    <lineage>
        <taxon>Eukaryota</taxon>
        <taxon>Viridiplantae</taxon>
        <taxon>Streptophyta</taxon>
        <taxon>Embryophyta</taxon>
        <taxon>Tracheophyta</taxon>
        <taxon>Spermatophyta</taxon>
        <taxon>Magnoliopsida</taxon>
        <taxon>Liliopsida</taxon>
        <taxon>Poales</taxon>
        <taxon>Poaceae</taxon>
        <taxon>BOP clade</taxon>
        <taxon>Oryzoideae</taxon>
        <taxon>Oryzeae</taxon>
        <taxon>Oryzinae</taxon>
        <taxon>Oryza</taxon>
        <taxon>Oryza sativa</taxon>
    </lineage>
</organism>